<gene>
    <name evidence="2" type="ORF">AQUCO_00700822v1</name>
</gene>
<dbReference type="OrthoDB" id="1304043at2759"/>
<dbReference type="Proteomes" id="UP000230069">
    <property type="component" value="Unassembled WGS sequence"/>
</dbReference>
<organism evidence="2 3">
    <name type="scientific">Aquilegia coerulea</name>
    <name type="common">Rocky mountain columbine</name>
    <dbReference type="NCBI Taxonomy" id="218851"/>
    <lineage>
        <taxon>Eukaryota</taxon>
        <taxon>Viridiplantae</taxon>
        <taxon>Streptophyta</taxon>
        <taxon>Embryophyta</taxon>
        <taxon>Tracheophyta</taxon>
        <taxon>Spermatophyta</taxon>
        <taxon>Magnoliopsida</taxon>
        <taxon>Ranunculales</taxon>
        <taxon>Ranunculaceae</taxon>
        <taxon>Thalictroideae</taxon>
        <taxon>Aquilegia</taxon>
    </lineage>
</organism>
<proteinExistence type="predicted"/>
<evidence type="ECO:0000313" key="3">
    <source>
        <dbReference type="Proteomes" id="UP000230069"/>
    </source>
</evidence>
<dbReference type="EMBL" id="KZ305024">
    <property type="protein sequence ID" value="PIA56730.1"/>
    <property type="molecule type" value="Genomic_DNA"/>
</dbReference>
<protein>
    <submittedName>
        <fullName evidence="2">Uncharacterized protein</fullName>
    </submittedName>
</protein>
<feature type="compositionally biased region" description="Basic and acidic residues" evidence="1">
    <location>
        <begin position="1"/>
        <end position="19"/>
    </location>
</feature>
<keyword evidence="3" id="KW-1185">Reference proteome</keyword>
<sequence>MEYLKVAEEKGSPKRESRISKARSQKSMRSSLLEAIAQVHGGDVVSRKDEDGVVRMKIVVKKQDLKQMLEMIGGGTNDSPKASTVLSAFSSILTLEQRLNIMRKRQMRRAERHKGCGSTWRPVLQSIPE</sequence>
<name>A0A2G5ELY2_AQUCA</name>
<feature type="region of interest" description="Disordered" evidence="1">
    <location>
        <begin position="1"/>
        <end position="26"/>
    </location>
</feature>
<accession>A0A2G5ELY2</accession>
<evidence type="ECO:0000256" key="1">
    <source>
        <dbReference type="SAM" id="MobiDB-lite"/>
    </source>
</evidence>
<dbReference type="InParanoid" id="A0A2G5ELY2"/>
<feature type="region of interest" description="Disordered" evidence="1">
    <location>
        <begin position="106"/>
        <end position="129"/>
    </location>
</feature>
<dbReference type="AlphaFoldDB" id="A0A2G5ELY2"/>
<reference evidence="2 3" key="1">
    <citation type="submission" date="2017-09" db="EMBL/GenBank/DDBJ databases">
        <title>WGS assembly of Aquilegia coerulea Goldsmith.</title>
        <authorList>
            <person name="Hodges S."/>
            <person name="Kramer E."/>
            <person name="Nordborg M."/>
            <person name="Tomkins J."/>
            <person name="Borevitz J."/>
            <person name="Derieg N."/>
            <person name="Yan J."/>
            <person name="Mihaltcheva S."/>
            <person name="Hayes R.D."/>
            <person name="Rokhsar D."/>
        </authorList>
    </citation>
    <scope>NUCLEOTIDE SEQUENCE [LARGE SCALE GENOMIC DNA]</scope>
    <source>
        <strain evidence="3">cv. Goldsmith</strain>
    </source>
</reference>
<evidence type="ECO:0000313" key="2">
    <source>
        <dbReference type="EMBL" id="PIA56730.1"/>
    </source>
</evidence>